<dbReference type="GeneID" id="79948892"/>
<sequence>MIEIKNLVKEYNGVRAVDELSINISGGEIYGLLGPNGAGKSTTILMLTGLILPTSGECRIDGVEVSKNPIAVKKKIGYMPEDVGFYANLTAFENLSFFGNLYGLPQKELEDRCDELLKQVGLYGVSKTVGGYSKGMRQRLGIAKAQLNDPTVVILDEPTANLDPQGVSDYRRIIKNIAKQDKTVLVSSHILSEISKVSTKIGILQKGRLVREGSWEDFSSGIEMMNLSEIRINVETKDPMPEISHPKIISAEYKNENKTALITAKSDIREDISGFLYDKKIILKNLSLDSTTLEDAILTYYNTGVSES</sequence>
<dbReference type="SMART" id="SM00382">
    <property type="entry name" value="AAA"/>
    <property type="match status" value="1"/>
</dbReference>
<evidence type="ECO:0000313" key="6">
    <source>
        <dbReference type="EMBL" id="WFN38025.1"/>
    </source>
</evidence>
<evidence type="ECO:0000256" key="4">
    <source>
        <dbReference type="ARBA" id="ARBA00022840"/>
    </source>
</evidence>
<dbReference type="PANTHER" id="PTHR43335">
    <property type="entry name" value="ABC TRANSPORTER, ATP-BINDING PROTEIN"/>
    <property type="match status" value="1"/>
</dbReference>
<feature type="domain" description="ABC transporter" evidence="5">
    <location>
        <begin position="2"/>
        <end position="231"/>
    </location>
</feature>
<keyword evidence="4 6" id="KW-0067">ATP-binding</keyword>
<dbReference type="Gene3D" id="3.40.50.300">
    <property type="entry name" value="P-loop containing nucleotide triphosphate hydrolases"/>
    <property type="match status" value="1"/>
</dbReference>
<protein>
    <submittedName>
        <fullName evidence="6">ABC transporter ATP-binding protein</fullName>
    </submittedName>
</protein>
<evidence type="ECO:0000256" key="2">
    <source>
        <dbReference type="ARBA" id="ARBA00022448"/>
    </source>
</evidence>
<dbReference type="SUPFAM" id="SSF52540">
    <property type="entry name" value="P-loop containing nucleoside triphosphate hydrolases"/>
    <property type="match status" value="1"/>
</dbReference>
<keyword evidence="7" id="KW-1185">Reference proteome</keyword>
<dbReference type="GO" id="GO:0016887">
    <property type="term" value="F:ATP hydrolysis activity"/>
    <property type="evidence" value="ECO:0007669"/>
    <property type="project" value="InterPro"/>
</dbReference>
<dbReference type="RefSeq" id="WP_278100858.1">
    <property type="nucleotide sequence ID" value="NZ_CP091092.1"/>
</dbReference>
<dbReference type="InterPro" id="IPR003439">
    <property type="entry name" value="ABC_transporter-like_ATP-bd"/>
</dbReference>
<dbReference type="KEGG" id="manq:L1994_00810"/>
<comment type="similarity">
    <text evidence="1">Belongs to the ABC transporter superfamily.</text>
</comment>
<keyword evidence="2" id="KW-0813">Transport</keyword>
<evidence type="ECO:0000313" key="7">
    <source>
        <dbReference type="Proteomes" id="UP001218895"/>
    </source>
</evidence>
<dbReference type="InterPro" id="IPR027417">
    <property type="entry name" value="P-loop_NTPase"/>
</dbReference>
<evidence type="ECO:0000256" key="3">
    <source>
        <dbReference type="ARBA" id="ARBA00022741"/>
    </source>
</evidence>
<dbReference type="PROSITE" id="PS50893">
    <property type="entry name" value="ABC_TRANSPORTER_2"/>
    <property type="match status" value="1"/>
</dbReference>
<keyword evidence="3" id="KW-0547">Nucleotide-binding</keyword>
<dbReference type="InterPro" id="IPR003593">
    <property type="entry name" value="AAA+_ATPase"/>
</dbReference>
<accession>A0AAF0FQT0</accession>
<gene>
    <name evidence="6" type="ORF">L1994_00810</name>
</gene>
<reference evidence="6" key="1">
    <citation type="submission" date="2022-01" db="EMBL/GenBank/DDBJ databases">
        <title>Complete genome of Methanomicrobium antiquum DSM 21220.</title>
        <authorList>
            <person name="Chen S.-C."/>
            <person name="You Y.-T."/>
            <person name="Zhou Y.-Z."/>
            <person name="Lai M.-C."/>
        </authorList>
    </citation>
    <scope>NUCLEOTIDE SEQUENCE</scope>
    <source>
        <strain evidence="6">DSM 21220</strain>
    </source>
</reference>
<dbReference type="EMBL" id="CP091092">
    <property type="protein sequence ID" value="WFN38025.1"/>
    <property type="molecule type" value="Genomic_DNA"/>
</dbReference>
<evidence type="ECO:0000259" key="5">
    <source>
        <dbReference type="PROSITE" id="PS50893"/>
    </source>
</evidence>
<organism evidence="6 7">
    <name type="scientific">Methanomicrobium antiquum</name>
    <dbReference type="NCBI Taxonomy" id="487686"/>
    <lineage>
        <taxon>Archaea</taxon>
        <taxon>Methanobacteriati</taxon>
        <taxon>Methanobacteriota</taxon>
        <taxon>Stenosarchaea group</taxon>
        <taxon>Methanomicrobia</taxon>
        <taxon>Methanomicrobiales</taxon>
        <taxon>Methanomicrobiaceae</taxon>
        <taxon>Methanomicrobium</taxon>
    </lineage>
</organism>
<dbReference type="GO" id="GO:0005524">
    <property type="term" value="F:ATP binding"/>
    <property type="evidence" value="ECO:0007669"/>
    <property type="project" value="UniProtKB-KW"/>
</dbReference>
<dbReference type="Proteomes" id="UP001218895">
    <property type="component" value="Chromosome"/>
</dbReference>
<proteinExistence type="inferred from homology"/>
<evidence type="ECO:0000256" key="1">
    <source>
        <dbReference type="ARBA" id="ARBA00005417"/>
    </source>
</evidence>
<dbReference type="PANTHER" id="PTHR43335:SF4">
    <property type="entry name" value="ABC TRANSPORTER, ATP-BINDING PROTEIN"/>
    <property type="match status" value="1"/>
</dbReference>
<dbReference type="AlphaFoldDB" id="A0AAF0FQT0"/>
<name>A0AAF0FQT0_9EURY</name>
<dbReference type="Pfam" id="PF00005">
    <property type="entry name" value="ABC_tran"/>
    <property type="match status" value="1"/>
</dbReference>